<reference evidence="1 2" key="1">
    <citation type="submission" date="2021-06" db="EMBL/GenBank/DDBJ databases">
        <title>Actinomycetes sequencing.</title>
        <authorList>
            <person name="Shan Q."/>
        </authorList>
    </citation>
    <scope>NUCLEOTIDE SEQUENCE [LARGE SCALE GENOMIC DNA]</scope>
    <source>
        <strain evidence="1 2">NEAU-G5</strain>
    </source>
</reference>
<evidence type="ECO:0000313" key="1">
    <source>
        <dbReference type="EMBL" id="MBU3063020.1"/>
    </source>
</evidence>
<dbReference type="Pfam" id="PF10817">
    <property type="entry name" value="DUF2563"/>
    <property type="match status" value="1"/>
</dbReference>
<organism evidence="1 2">
    <name type="scientific">Nocardia albiluteola</name>
    <dbReference type="NCBI Taxonomy" id="2842303"/>
    <lineage>
        <taxon>Bacteria</taxon>
        <taxon>Bacillati</taxon>
        <taxon>Actinomycetota</taxon>
        <taxon>Actinomycetes</taxon>
        <taxon>Mycobacteriales</taxon>
        <taxon>Nocardiaceae</taxon>
        <taxon>Nocardia</taxon>
    </lineage>
</organism>
<gene>
    <name evidence="1" type="ORF">KO481_15990</name>
</gene>
<sequence length="104" mass="11481">MYADLDRLALGSYHTDTAADHVRAARQHLESSEAMNGMFGQTESAPRAHVVVHGAHKQQIGELGGHLQNLTSIYEKATSSRSGFRETDRAAADYTRMRSIAEHE</sequence>
<comment type="caution">
    <text evidence="1">The sequence shown here is derived from an EMBL/GenBank/DDBJ whole genome shotgun (WGS) entry which is preliminary data.</text>
</comment>
<evidence type="ECO:0000313" key="2">
    <source>
        <dbReference type="Proteomes" id="UP000733379"/>
    </source>
</evidence>
<accession>A0ABS6AYA1</accession>
<dbReference type="InterPro" id="IPR022534">
    <property type="entry name" value="DUF2563"/>
</dbReference>
<proteinExistence type="predicted"/>
<dbReference type="Proteomes" id="UP000733379">
    <property type="component" value="Unassembled WGS sequence"/>
</dbReference>
<name>A0ABS6AYA1_9NOCA</name>
<dbReference type="EMBL" id="JAHKNI010000005">
    <property type="protein sequence ID" value="MBU3063020.1"/>
    <property type="molecule type" value="Genomic_DNA"/>
</dbReference>
<protein>
    <submittedName>
        <fullName evidence="1">DUF2563 family protein</fullName>
    </submittedName>
</protein>
<keyword evidence="2" id="KW-1185">Reference proteome</keyword>